<evidence type="ECO:0000256" key="6">
    <source>
        <dbReference type="SAM" id="MobiDB-lite"/>
    </source>
</evidence>
<evidence type="ECO:0000256" key="2">
    <source>
        <dbReference type="ARBA" id="ARBA00008066"/>
    </source>
</evidence>
<feature type="transmembrane region" description="Helical" evidence="7">
    <location>
        <begin position="269"/>
        <end position="289"/>
    </location>
</feature>
<keyword evidence="4 7" id="KW-1133">Transmembrane helix</keyword>
<comment type="subcellular location">
    <subcellularLocation>
        <location evidence="1">Membrane</location>
        <topology evidence="1">Multi-pass membrane protein</topology>
    </subcellularLocation>
</comment>
<evidence type="ECO:0000256" key="5">
    <source>
        <dbReference type="ARBA" id="ARBA00023136"/>
    </source>
</evidence>
<feature type="transmembrane region" description="Helical" evidence="7">
    <location>
        <begin position="335"/>
        <end position="355"/>
    </location>
</feature>
<evidence type="ECO:0000256" key="3">
    <source>
        <dbReference type="ARBA" id="ARBA00022692"/>
    </source>
</evidence>
<feature type="transmembrane region" description="Helical" evidence="7">
    <location>
        <begin position="309"/>
        <end position="326"/>
    </location>
</feature>
<proteinExistence type="inferred from homology"/>
<feature type="transmembrane region" description="Helical" evidence="7">
    <location>
        <begin position="223"/>
        <end position="244"/>
    </location>
</feature>
<dbReference type="PANTHER" id="PTHR22950">
    <property type="entry name" value="AMINO ACID TRANSPORTER"/>
    <property type="match status" value="1"/>
</dbReference>
<gene>
    <name evidence="9" type="ORF">JX265_013102</name>
</gene>
<accession>A0A9Q0AI11</accession>
<dbReference type="Pfam" id="PF01490">
    <property type="entry name" value="Aa_trans"/>
    <property type="match status" value="1"/>
</dbReference>
<protein>
    <recommendedName>
        <fullName evidence="8">Amino acid transporter transmembrane domain-containing protein</fullName>
    </recommendedName>
</protein>
<evidence type="ECO:0000313" key="9">
    <source>
        <dbReference type="EMBL" id="KAI1852131.1"/>
    </source>
</evidence>
<evidence type="ECO:0000256" key="7">
    <source>
        <dbReference type="SAM" id="Phobius"/>
    </source>
</evidence>
<feature type="transmembrane region" description="Helical" evidence="7">
    <location>
        <begin position="521"/>
        <end position="537"/>
    </location>
</feature>
<organism evidence="9 10">
    <name type="scientific">Neoarthrinium moseri</name>
    <dbReference type="NCBI Taxonomy" id="1658444"/>
    <lineage>
        <taxon>Eukaryota</taxon>
        <taxon>Fungi</taxon>
        <taxon>Dikarya</taxon>
        <taxon>Ascomycota</taxon>
        <taxon>Pezizomycotina</taxon>
        <taxon>Sordariomycetes</taxon>
        <taxon>Xylariomycetidae</taxon>
        <taxon>Amphisphaeriales</taxon>
        <taxon>Apiosporaceae</taxon>
        <taxon>Neoarthrinium</taxon>
    </lineage>
</organism>
<sequence>MADTNPPPQTSREANVVSEHLPAGYGATFDGSSASGAAASPPARAAEPDEVSSLKLPGGDIHRDLFMIQQRAERAKMHQRANTFHYPQQLHQDNNEEHLAVTNQIAPGGFRRAFIQQQQKRKFLAARMPVTRNFVEFLDLYGAFAGEDLADSDDEAILSDEEEDEDVEQQPRETRPLLGRRRSSVATRSATAGVTKTFFTLLKAFIGTGIMFLPKAFSNGGLAFSSITMVLVSTVTMLSFHLLLACKTHKASGYGEIGEEIAGIKMRNLIMASITLSQLGFVCAGIVFVAENLQSFSEAVSQGGKPVSTVVIILLQVAVLIPLAWIRNISKLGPAALLADVFIMIGVTYIYYYDIGTLASEGIHESVVLFNPDSYTLMIGSAIFTFEGIGLILPIQSSMAEPEKFEPLLAVIMAIITVIFTSVGALCYATFGNGTYIEIIDNYPRDSRFVQAVQFLYSLAVLVGNPVQLFPALRIIEGRVFGRHSGKKSLRTKWTKNGFRGMLVLLCGAISILGAGNLDKFVALIGSFACVPLVYIYPPYLHYKGVATTKLAKAGDVALMTLGLVCMVYTTVVTITSSFLH</sequence>
<evidence type="ECO:0000256" key="4">
    <source>
        <dbReference type="ARBA" id="ARBA00022989"/>
    </source>
</evidence>
<feature type="transmembrane region" description="Helical" evidence="7">
    <location>
        <begin position="198"/>
        <end position="217"/>
    </location>
</feature>
<feature type="compositionally biased region" description="Low complexity" evidence="6">
    <location>
        <begin position="31"/>
        <end position="45"/>
    </location>
</feature>
<feature type="transmembrane region" description="Helical" evidence="7">
    <location>
        <begin position="557"/>
        <end position="580"/>
    </location>
</feature>
<name>A0A9Q0AI11_9PEZI</name>
<dbReference type="InterPro" id="IPR013057">
    <property type="entry name" value="AA_transpt_TM"/>
</dbReference>
<dbReference type="GO" id="GO:0005774">
    <property type="term" value="C:vacuolar membrane"/>
    <property type="evidence" value="ECO:0007669"/>
    <property type="project" value="TreeGrafter"/>
</dbReference>
<dbReference type="GO" id="GO:0005302">
    <property type="term" value="F:L-tyrosine transmembrane transporter activity"/>
    <property type="evidence" value="ECO:0007669"/>
    <property type="project" value="TreeGrafter"/>
</dbReference>
<dbReference type="PANTHER" id="PTHR22950:SF332">
    <property type="entry name" value="AMINO ACID TRANSPORTER (EUROFUNG)"/>
    <property type="match status" value="1"/>
</dbReference>
<feature type="transmembrane region" description="Helical" evidence="7">
    <location>
        <begin position="497"/>
        <end position="515"/>
    </location>
</feature>
<feature type="region of interest" description="Disordered" evidence="6">
    <location>
        <begin position="160"/>
        <end position="182"/>
    </location>
</feature>
<feature type="transmembrane region" description="Helical" evidence="7">
    <location>
        <begin position="375"/>
        <end position="395"/>
    </location>
</feature>
<feature type="region of interest" description="Disordered" evidence="6">
    <location>
        <begin position="1"/>
        <end position="57"/>
    </location>
</feature>
<feature type="transmembrane region" description="Helical" evidence="7">
    <location>
        <begin position="407"/>
        <end position="431"/>
    </location>
</feature>
<comment type="similarity">
    <text evidence="2">Belongs to the amino acid/polyamine transporter 2 family.</text>
</comment>
<dbReference type="EMBL" id="JAFIMR010000063">
    <property type="protein sequence ID" value="KAI1852131.1"/>
    <property type="molecule type" value="Genomic_DNA"/>
</dbReference>
<comment type="caution">
    <text evidence="9">The sequence shown here is derived from an EMBL/GenBank/DDBJ whole genome shotgun (WGS) entry which is preliminary data.</text>
</comment>
<evidence type="ECO:0000256" key="1">
    <source>
        <dbReference type="ARBA" id="ARBA00004141"/>
    </source>
</evidence>
<evidence type="ECO:0000313" key="10">
    <source>
        <dbReference type="Proteomes" id="UP000829685"/>
    </source>
</evidence>
<dbReference type="AlphaFoldDB" id="A0A9Q0AI11"/>
<feature type="transmembrane region" description="Helical" evidence="7">
    <location>
        <begin position="451"/>
        <end position="476"/>
    </location>
</feature>
<evidence type="ECO:0000259" key="8">
    <source>
        <dbReference type="Pfam" id="PF01490"/>
    </source>
</evidence>
<feature type="domain" description="Amino acid transporter transmembrane" evidence="8">
    <location>
        <begin position="191"/>
        <end position="575"/>
    </location>
</feature>
<reference evidence="9" key="1">
    <citation type="submission" date="2021-03" db="EMBL/GenBank/DDBJ databases">
        <title>Revisited historic fungal species revealed as producer of novel bioactive compounds through whole genome sequencing and comparative genomics.</title>
        <authorList>
            <person name="Vignolle G.A."/>
            <person name="Hochenegger N."/>
            <person name="Mach R.L."/>
            <person name="Mach-Aigner A.R."/>
            <person name="Javad Rahimi M."/>
            <person name="Salim K.A."/>
            <person name="Chan C.M."/>
            <person name="Lim L.B.L."/>
            <person name="Cai F."/>
            <person name="Druzhinina I.S."/>
            <person name="U'Ren J.M."/>
            <person name="Derntl C."/>
        </authorList>
    </citation>
    <scope>NUCLEOTIDE SEQUENCE</scope>
    <source>
        <strain evidence="9">TUCIM 5799</strain>
    </source>
</reference>
<keyword evidence="3 7" id="KW-0812">Transmembrane</keyword>
<keyword evidence="10" id="KW-1185">Reference proteome</keyword>
<dbReference type="Proteomes" id="UP000829685">
    <property type="component" value="Unassembled WGS sequence"/>
</dbReference>
<keyword evidence="5 7" id="KW-0472">Membrane</keyword>